<proteinExistence type="predicted"/>
<organism evidence="2 3">
    <name type="scientific">Rubroshorea leprosula</name>
    <dbReference type="NCBI Taxonomy" id="152421"/>
    <lineage>
        <taxon>Eukaryota</taxon>
        <taxon>Viridiplantae</taxon>
        <taxon>Streptophyta</taxon>
        <taxon>Embryophyta</taxon>
        <taxon>Tracheophyta</taxon>
        <taxon>Spermatophyta</taxon>
        <taxon>Magnoliopsida</taxon>
        <taxon>eudicotyledons</taxon>
        <taxon>Gunneridae</taxon>
        <taxon>Pentapetalae</taxon>
        <taxon>rosids</taxon>
        <taxon>malvids</taxon>
        <taxon>Malvales</taxon>
        <taxon>Dipterocarpaceae</taxon>
        <taxon>Rubroshorea</taxon>
    </lineage>
</organism>
<dbReference type="EMBL" id="BPVZ01000362">
    <property type="protein sequence ID" value="GKV50379.1"/>
    <property type="molecule type" value="Genomic_DNA"/>
</dbReference>
<sequence>MDSLMNGGDSTDSSNLAFGCDAWQNNADFGLYGADPFTTCPAQIDVACSPPYDLNRVIFSPDTQKTANPLQPQTQVPARAPSPPPLPALQLLVKESKPNNIPAQNLPKSDEDVLTSSGSPETESALPLFRALLDRARFVESEPKRR</sequence>
<dbReference type="AlphaFoldDB" id="A0AAV5MN04"/>
<gene>
    <name evidence="2" type="ORF">SLEP1_g57086</name>
</gene>
<accession>A0AAV5MN04</accession>
<feature type="region of interest" description="Disordered" evidence="1">
    <location>
        <begin position="63"/>
        <end position="126"/>
    </location>
</feature>
<evidence type="ECO:0000313" key="3">
    <source>
        <dbReference type="Proteomes" id="UP001054252"/>
    </source>
</evidence>
<reference evidence="2 3" key="1">
    <citation type="journal article" date="2021" name="Commun. Biol.">
        <title>The genome of Shorea leprosula (Dipterocarpaceae) highlights the ecological relevance of drought in aseasonal tropical rainforests.</title>
        <authorList>
            <person name="Ng K.K.S."/>
            <person name="Kobayashi M.J."/>
            <person name="Fawcett J.A."/>
            <person name="Hatakeyama M."/>
            <person name="Paape T."/>
            <person name="Ng C.H."/>
            <person name="Ang C.C."/>
            <person name="Tnah L.H."/>
            <person name="Lee C.T."/>
            <person name="Nishiyama T."/>
            <person name="Sese J."/>
            <person name="O'Brien M.J."/>
            <person name="Copetti D."/>
            <person name="Mohd Noor M.I."/>
            <person name="Ong R.C."/>
            <person name="Putra M."/>
            <person name="Sireger I.Z."/>
            <person name="Indrioko S."/>
            <person name="Kosugi Y."/>
            <person name="Izuno A."/>
            <person name="Isagi Y."/>
            <person name="Lee S.L."/>
            <person name="Shimizu K.K."/>
        </authorList>
    </citation>
    <scope>NUCLEOTIDE SEQUENCE [LARGE SCALE GENOMIC DNA]</scope>
    <source>
        <strain evidence="2">214</strain>
    </source>
</reference>
<dbReference type="Proteomes" id="UP001054252">
    <property type="component" value="Unassembled WGS sequence"/>
</dbReference>
<name>A0AAV5MN04_9ROSI</name>
<comment type="caution">
    <text evidence="2">The sequence shown here is derived from an EMBL/GenBank/DDBJ whole genome shotgun (WGS) entry which is preliminary data.</text>
</comment>
<feature type="compositionally biased region" description="Polar residues" evidence="1">
    <location>
        <begin position="63"/>
        <end position="76"/>
    </location>
</feature>
<keyword evidence="3" id="KW-1185">Reference proteome</keyword>
<protein>
    <submittedName>
        <fullName evidence="2">Uncharacterized protein</fullName>
    </submittedName>
</protein>
<evidence type="ECO:0000313" key="2">
    <source>
        <dbReference type="EMBL" id="GKV50379.1"/>
    </source>
</evidence>
<evidence type="ECO:0000256" key="1">
    <source>
        <dbReference type="SAM" id="MobiDB-lite"/>
    </source>
</evidence>
<feature type="compositionally biased region" description="Polar residues" evidence="1">
    <location>
        <begin position="98"/>
        <end position="107"/>
    </location>
</feature>